<dbReference type="Gene3D" id="2.40.30.10">
    <property type="entry name" value="Translation factors"/>
    <property type="match status" value="1"/>
</dbReference>
<evidence type="ECO:0000259" key="5">
    <source>
        <dbReference type="Pfam" id="PF22780"/>
    </source>
</evidence>
<comment type="cofactor">
    <cofactor evidence="1">
        <name>FAD</name>
        <dbReference type="ChEBI" id="CHEBI:57692"/>
    </cofactor>
</comment>
<dbReference type="FunCoup" id="C1E3X5">
    <property type="interactions" value="118"/>
</dbReference>
<feature type="domain" description="RsdA/BaiN/AoA(So)-like insert" evidence="5">
    <location>
        <begin position="358"/>
        <end position="433"/>
    </location>
</feature>
<protein>
    <submittedName>
        <fullName evidence="6">HI0933-like protein</fullName>
    </submittedName>
</protein>
<accession>C1E3X5</accession>
<dbReference type="InterPro" id="IPR036188">
    <property type="entry name" value="FAD/NAD-bd_sf"/>
</dbReference>
<dbReference type="RefSeq" id="XP_002501752.1">
    <property type="nucleotide sequence ID" value="XM_002501706.1"/>
</dbReference>
<dbReference type="Gene3D" id="3.50.50.60">
    <property type="entry name" value="FAD/NAD(P)-binding domain"/>
    <property type="match status" value="1"/>
</dbReference>
<dbReference type="OMA" id="YNLQWSF"/>
<proteinExistence type="predicted"/>
<name>C1E3X5_MICCC</name>
<dbReference type="STRING" id="296587.C1E3X5"/>
<dbReference type="NCBIfam" id="TIGR00275">
    <property type="entry name" value="aminoacetone oxidase family FAD-binding enzyme"/>
    <property type="match status" value="1"/>
</dbReference>
<reference evidence="6 7" key="1">
    <citation type="journal article" date="2009" name="Science">
        <title>Green evolution and dynamic adaptations revealed by genomes of the marine picoeukaryotes Micromonas.</title>
        <authorList>
            <person name="Worden A.Z."/>
            <person name="Lee J.H."/>
            <person name="Mock T."/>
            <person name="Rouze P."/>
            <person name="Simmons M.P."/>
            <person name="Aerts A.L."/>
            <person name="Allen A.E."/>
            <person name="Cuvelier M.L."/>
            <person name="Derelle E."/>
            <person name="Everett M.V."/>
            <person name="Foulon E."/>
            <person name="Grimwood J."/>
            <person name="Gundlach H."/>
            <person name="Henrissat B."/>
            <person name="Napoli C."/>
            <person name="McDonald S.M."/>
            <person name="Parker M.S."/>
            <person name="Rombauts S."/>
            <person name="Salamov A."/>
            <person name="Von Dassow P."/>
            <person name="Badger J.H."/>
            <person name="Coutinho P.M."/>
            <person name="Demir E."/>
            <person name="Dubchak I."/>
            <person name="Gentemann C."/>
            <person name="Eikrem W."/>
            <person name="Gready J.E."/>
            <person name="John U."/>
            <person name="Lanier W."/>
            <person name="Lindquist E.A."/>
            <person name="Lucas S."/>
            <person name="Mayer K.F."/>
            <person name="Moreau H."/>
            <person name="Not F."/>
            <person name="Otillar R."/>
            <person name="Panaud O."/>
            <person name="Pangilinan J."/>
            <person name="Paulsen I."/>
            <person name="Piegu B."/>
            <person name="Poliakov A."/>
            <person name="Robbens S."/>
            <person name="Schmutz J."/>
            <person name="Toulza E."/>
            <person name="Wyss T."/>
            <person name="Zelensky A."/>
            <person name="Zhou K."/>
            <person name="Armbrust E.V."/>
            <person name="Bhattacharya D."/>
            <person name="Goodenough U.W."/>
            <person name="Van de Peer Y."/>
            <person name="Grigoriev I.V."/>
        </authorList>
    </citation>
    <scope>NUCLEOTIDE SEQUENCE [LARGE SCALE GENOMIC DNA]</scope>
    <source>
        <strain evidence="7">RCC299 / NOUM17</strain>
    </source>
</reference>
<dbReference type="InParanoid" id="C1E3X5"/>
<organism evidence="6 7">
    <name type="scientific">Micromonas commoda (strain RCC299 / NOUM17 / CCMP2709)</name>
    <name type="common">Picoplanktonic green alga</name>
    <dbReference type="NCBI Taxonomy" id="296587"/>
    <lineage>
        <taxon>Eukaryota</taxon>
        <taxon>Viridiplantae</taxon>
        <taxon>Chlorophyta</taxon>
        <taxon>Mamiellophyceae</taxon>
        <taxon>Mamiellales</taxon>
        <taxon>Mamiellaceae</taxon>
        <taxon>Micromonas</taxon>
    </lineage>
</organism>
<dbReference type="Pfam" id="PF22780">
    <property type="entry name" value="HI0933_like_1st"/>
    <property type="match status" value="2"/>
</dbReference>
<dbReference type="GeneID" id="8242659"/>
<keyword evidence="2" id="KW-0285">Flavoprotein</keyword>
<gene>
    <name evidence="6" type="ORF">MICPUN_113527</name>
</gene>
<keyword evidence="7" id="KW-1185">Reference proteome</keyword>
<evidence type="ECO:0000313" key="6">
    <source>
        <dbReference type="EMBL" id="ACO63010.1"/>
    </source>
</evidence>
<evidence type="ECO:0000259" key="4">
    <source>
        <dbReference type="Pfam" id="PF03486"/>
    </source>
</evidence>
<dbReference type="eggNOG" id="ENOG502QT7P">
    <property type="taxonomic scope" value="Eukaryota"/>
</dbReference>
<dbReference type="Gene3D" id="1.10.8.260">
    <property type="entry name" value="HI0933 insert domain-like"/>
    <property type="match status" value="1"/>
</dbReference>
<dbReference type="SUPFAM" id="SSF160996">
    <property type="entry name" value="HI0933 insert domain-like"/>
    <property type="match status" value="1"/>
</dbReference>
<feature type="domain" description="RsdA/BaiN/AoA(So)-like insert" evidence="5">
    <location>
        <begin position="248"/>
        <end position="322"/>
    </location>
</feature>
<dbReference type="InterPro" id="IPR023166">
    <property type="entry name" value="BaiN-like_dom_sf"/>
</dbReference>
<dbReference type="PANTHER" id="PTHR42887:SF2">
    <property type="entry name" value="OS12G0638800 PROTEIN"/>
    <property type="match status" value="1"/>
</dbReference>
<evidence type="ECO:0000256" key="1">
    <source>
        <dbReference type="ARBA" id="ARBA00001974"/>
    </source>
</evidence>
<dbReference type="KEGG" id="mis:MICPUN_113527"/>
<dbReference type="EMBL" id="CP001325">
    <property type="protein sequence ID" value="ACO63010.1"/>
    <property type="molecule type" value="Genomic_DNA"/>
</dbReference>
<evidence type="ECO:0000313" key="7">
    <source>
        <dbReference type="Proteomes" id="UP000002009"/>
    </source>
</evidence>
<dbReference type="OrthoDB" id="9930022at2759"/>
<dbReference type="InterPro" id="IPR004792">
    <property type="entry name" value="BaiN-like"/>
</dbReference>
<sequence length="497" mass="53931">MVAERAATMFFFGARMRIPSQVRRTFGVDRKVSTASRKPKVSVRAQGTSDASVAVLGGGAAGLTAAYFAAVSGAKRVIVYERTSEAGKKILMSGGARCNVLPVSARVEDFVTESTPRKLKNIMASWNVERCREWLENDIGLELGIEHVTNKYFPLSNSSREVRDKLLEACLREGVDIRYGASVEGLRRVSDDGADGEAWSLLMRDCPDERVSVVILAMGGMSFPAVGTDGTGYVIARRDLEHNLAEPYPALVPLTGKHPGGEQLPGVSVNVSLECEPIQGGIKAGKKKKAKANREGFLFTHRGFSGPAVLDLSHNVVRSLVRTKGCNKGEDVEQSDADMMEVVVPSLVVSWSGESRDEWQERLAAPPGKALVATRLREGLPQRLADALLAEAGVDNDCKVADLRRVDRLKLLDVLTKYRIPVDGHQGYRKAEVTGGGVPLDEINFQTMESLKSPGVYFCGEVCDVFGRIGGFNFLWAWTSGRLAGMSAAKLVSEKNQ</sequence>
<dbReference type="SUPFAM" id="SSF51905">
    <property type="entry name" value="FAD/NAD(P)-binding domain"/>
    <property type="match status" value="1"/>
</dbReference>
<dbReference type="Pfam" id="PF03486">
    <property type="entry name" value="HI0933_like"/>
    <property type="match status" value="1"/>
</dbReference>
<feature type="domain" description="RsdA/BaiN/AoA(So)-like Rossmann fold-like" evidence="4">
    <location>
        <begin position="52"/>
        <end position="486"/>
    </location>
</feature>
<dbReference type="InterPro" id="IPR055178">
    <property type="entry name" value="RsdA/BaiN/AoA(So)-like_dom"/>
</dbReference>
<evidence type="ECO:0000256" key="3">
    <source>
        <dbReference type="ARBA" id="ARBA00022827"/>
    </source>
</evidence>
<dbReference type="PANTHER" id="PTHR42887">
    <property type="entry name" value="OS12G0638800 PROTEIN"/>
    <property type="match status" value="1"/>
</dbReference>
<dbReference type="Proteomes" id="UP000002009">
    <property type="component" value="Chromosome 4"/>
</dbReference>
<keyword evidence="3" id="KW-0274">FAD</keyword>
<dbReference type="InterPro" id="IPR057661">
    <property type="entry name" value="RsdA/BaiN/AoA(So)_Rossmann"/>
</dbReference>
<evidence type="ECO:0000256" key="2">
    <source>
        <dbReference type="ARBA" id="ARBA00022630"/>
    </source>
</evidence>
<dbReference type="AlphaFoldDB" id="C1E3X5"/>